<dbReference type="InterPro" id="IPR023631">
    <property type="entry name" value="Amidase_dom"/>
</dbReference>
<feature type="region of interest" description="Disordered" evidence="1">
    <location>
        <begin position="44"/>
        <end position="67"/>
    </location>
</feature>
<proteinExistence type="predicted"/>
<gene>
    <name evidence="3" type="ORF">AA0115_g4500</name>
    <name evidence="4" type="ORF">AA0119_g4739</name>
</gene>
<reference evidence="3 6" key="2">
    <citation type="journal article" date="2019" name="bioRxiv">
        <title>Genomics, evolutionary history and diagnostics of the Alternaria alternata species group including apple and Asian pear pathotypes.</title>
        <authorList>
            <person name="Armitage A.D."/>
            <person name="Cockerton H.M."/>
            <person name="Sreenivasaprasad S."/>
            <person name="Woodhall J.W."/>
            <person name="Lane C.R."/>
            <person name="Harrison R.J."/>
            <person name="Clarkson J.P."/>
        </authorList>
    </citation>
    <scope>NUCLEOTIDE SEQUENCE</scope>
    <source>
        <strain evidence="3">FERA 1164</strain>
        <strain evidence="6">FERA 635</strain>
    </source>
</reference>
<evidence type="ECO:0000259" key="2">
    <source>
        <dbReference type="Pfam" id="PF01425"/>
    </source>
</evidence>
<feature type="domain" description="Amidase" evidence="2">
    <location>
        <begin position="1"/>
        <end position="338"/>
    </location>
</feature>
<protein>
    <recommendedName>
        <fullName evidence="2">Amidase domain-containing protein</fullName>
    </recommendedName>
</protein>
<evidence type="ECO:0000313" key="6">
    <source>
        <dbReference type="Proteomes" id="UP000293195"/>
    </source>
</evidence>
<dbReference type="GO" id="GO:0003824">
    <property type="term" value="F:catalytic activity"/>
    <property type="evidence" value="ECO:0007669"/>
    <property type="project" value="InterPro"/>
</dbReference>
<dbReference type="InterPro" id="IPR036928">
    <property type="entry name" value="AS_sf"/>
</dbReference>
<dbReference type="AlphaFoldDB" id="A0AB37WR16"/>
<name>A0AB37WR16_9PLEO</name>
<comment type="caution">
    <text evidence="3">The sequence shown here is derived from an EMBL/GenBank/DDBJ whole genome shotgun (WGS) entry which is preliminary data.</text>
</comment>
<dbReference type="Gene3D" id="3.90.1300.10">
    <property type="entry name" value="Amidase signature (AS) domain"/>
    <property type="match status" value="1"/>
</dbReference>
<evidence type="ECO:0000313" key="4">
    <source>
        <dbReference type="EMBL" id="RYO03342.1"/>
    </source>
</evidence>
<feature type="compositionally biased region" description="Polar residues" evidence="1">
    <location>
        <begin position="44"/>
        <end position="53"/>
    </location>
</feature>
<dbReference type="Proteomes" id="UP000293195">
    <property type="component" value="Unassembled WGS sequence"/>
</dbReference>
<organism evidence="3 5">
    <name type="scientific">Alternaria tenuissima</name>
    <dbReference type="NCBI Taxonomy" id="119927"/>
    <lineage>
        <taxon>Eukaryota</taxon>
        <taxon>Fungi</taxon>
        <taxon>Dikarya</taxon>
        <taxon>Ascomycota</taxon>
        <taxon>Pezizomycotina</taxon>
        <taxon>Dothideomycetes</taxon>
        <taxon>Pleosporomycetidae</taxon>
        <taxon>Pleosporales</taxon>
        <taxon>Pleosporineae</taxon>
        <taxon>Pleosporaceae</taxon>
        <taxon>Alternaria</taxon>
        <taxon>Alternaria sect. Alternaria</taxon>
        <taxon>Alternaria alternata complex</taxon>
    </lineage>
</organism>
<accession>A0AB37WR16</accession>
<evidence type="ECO:0000256" key="1">
    <source>
        <dbReference type="SAM" id="MobiDB-lite"/>
    </source>
</evidence>
<keyword evidence="6" id="KW-1185">Reference proteome</keyword>
<reference evidence="3" key="1">
    <citation type="submission" date="2017-10" db="EMBL/GenBank/DDBJ databases">
        <authorList>
            <person name="Armitage A.D."/>
            <person name="Barbara D.J."/>
            <person name="Woodhall J.W."/>
            <person name="Sreenivasaprasad S."/>
            <person name="Lane C.R."/>
            <person name="Clarkson J.P."/>
            <person name="Harrison R.J."/>
        </authorList>
    </citation>
    <scope>NUCLEOTIDE SEQUENCE</scope>
    <source>
        <strain evidence="3">FERA 1164</strain>
        <strain evidence="4">FERA 635</strain>
    </source>
</reference>
<evidence type="ECO:0000313" key="5">
    <source>
        <dbReference type="Proteomes" id="UP000292340"/>
    </source>
</evidence>
<dbReference type="EMBL" id="PDXF01000013">
    <property type="protein sequence ID" value="RYO03342.1"/>
    <property type="molecule type" value="Genomic_DNA"/>
</dbReference>
<sequence length="357" mass="38342">MPTEYGCPLYEGNKPNADASIVAIVRMAGAFILGKTTTTEFTVLNSGPKTTNPHDPARTPGGSSAGSAAAVADFQAPLSFGTQTGGSVIRPASYTGTFAMKPTFNTIAGGGIKVASLEFDTIGYFARSIDDLQLLSKVLNIFLEDSVKEIPLREIKVGFVKSPYWPRAGPGTTAAMKSAANILRDHGVTVEDVEFPVEFNDAKALSRMFKVIFVTNSGASFYKDYLMDTTNTKLDPEVRAFVEDAPKFHREEIRQAFDDYAALRPVFDEMASKYSALVTPSAPDEAPLGIGDMGSATFNSVWTGAHMPVIQVPAFAGPNGMPVGLSLVAPRYCDQDLLSIAKILSEPLMNEGSWQNR</sequence>
<evidence type="ECO:0000313" key="3">
    <source>
        <dbReference type="EMBL" id="RYN31165.1"/>
    </source>
</evidence>
<dbReference type="InterPro" id="IPR000120">
    <property type="entry name" value="Amidase"/>
</dbReference>
<dbReference type="PANTHER" id="PTHR11895">
    <property type="entry name" value="TRANSAMIDASE"/>
    <property type="match status" value="1"/>
</dbReference>
<dbReference type="Pfam" id="PF01425">
    <property type="entry name" value="Amidase"/>
    <property type="match status" value="1"/>
</dbReference>
<dbReference type="Proteomes" id="UP000292340">
    <property type="component" value="Unassembled WGS sequence"/>
</dbReference>
<dbReference type="SUPFAM" id="SSF75304">
    <property type="entry name" value="Amidase signature (AS) enzymes"/>
    <property type="match status" value="1"/>
</dbReference>
<dbReference type="EMBL" id="PDXB01000009">
    <property type="protein sequence ID" value="RYN31165.1"/>
    <property type="molecule type" value="Genomic_DNA"/>
</dbReference>
<dbReference type="PANTHER" id="PTHR11895:SF151">
    <property type="entry name" value="GLUTAMYL-TRNA(GLN) AMIDOTRANSFERASE SUBUNIT A"/>
    <property type="match status" value="1"/>
</dbReference>